<dbReference type="RefSeq" id="WP_123697248.1">
    <property type="nucleotide sequence ID" value="NZ_RKHJ01000001.1"/>
</dbReference>
<name>A0A3N2AT89_9MICO</name>
<protein>
    <submittedName>
        <fullName evidence="1">Polysaccharide lyase-like protein</fullName>
    </submittedName>
</protein>
<dbReference type="EMBL" id="RKHJ01000001">
    <property type="protein sequence ID" value="ROR66241.1"/>
    <property type="molecule type" value="Genomic_DNA"/>
</dbReference>
<sequence length="616" mass="66333">MHLNDPWTQQLSRRGLLLAAAAGTIGTFLPKWTPLQIASPDPEVASAAFMYCNLGTGEVIRRGVAVPRSQYVVGGGQIGPGLPNKLQSVLPFGGADIGSNTLPQGLDWHGSSAPKTLLAADGSSIRWRGRNTTSRYSGGVRTRLEVAAPGESILVSFKARITEVVGHREAALMVSLLRTTDSTSTTLERVYTARDQSFERCVVRLTAPPGGTSGWKLVFTGEAGDGAPDQQATFEIRDLMVTAGGAPSPWLGERYAAPPYAPTGYVGGDVVVDPKLASSEFYLVARTLEFGWIGVPVEVSAQSPRISFSEVFGPDACITVAEFYLVARSRWQSGWISKLAGASTWMPMRFTNIDGIAGKSRPESQARLSRASGMVAGHSIPAGTTARSMTPSLDAPPETWAASFDSSRWSYISFRVDKAPFIGETTVPAGVRSEVHVPNCLDYDRPYWFSFAFRVNTTVHDAVYTRKVVLFQTRYTKNASADSSALGPELALEQLPGDRFAVSYRTDDGVPVLAGSGTPAGITTRTLGPWYAPRGRWQNLVIRANYSRSGGGELGVWLNGATLINAAVPLGYNRANGPKVRFGAYKFSDYPATTEFQNFEFGPKELSGRILRPLAV</sequence>
<dbReference type="InterPro" id="IPR006311">
    <property type="entry name" value="TAT_signal"/>
</dbReference>
<dbReference type="AlphaFoldDB" id="A0A3N2AT89"/>
<proteinExistence type="predicted"/>
<organism evidence="1 2">
    <name type="scientific">Agrococcus jenensis</name>
    <dbReference type="NCBI Taxonomy" id="46353"/>
    <lineage>
        <taxon>Bacteria</taxon>
        <taxon>Bacillati</taxon>
        <taxon>Actinomycetota</taxon>
        <taxon>Actinomycetes</taxon>
        <taxon>Micrococcales</taxon>
        <taxon>Microbacteriaceae</taxon>
        <taxon>Agrococcus</taxon>
    </lineage>
</organism>
<evidence type="ECO:0000313" key="1">
    <source>
        <dbReference type="EMBL" id="ROR66241.1"/>
    </source>
</evidence>
<reference evidence="1 2" key="1">
    <citation type="submission" date="2018-11" db="EMBL/GenBank/DDBJ databases">
        <title>Sequencing the genomes of 1000 actinobacteria strains.</title>
        <authorList>
            <person name="Klenk H.-P."/>
        </authorList>
    </citation>
    <scope>NUCLEOTIDE SEQUENCE [LARGE SCALE GENOMIC DNA]</scope>
    <source>
        <strain evidence="1 2">DSM 9580</strain>
    </source>
</reference>
<evidence type="ECO:0000313" key="2">
    <source>
        <dbReference type="Proteomes" id="UP000275456"/>
    </source>
</evidence>
<accession>A0A3N2AT89</accession>
<dbReference type="GO" id="GO:0016829">
    <property type="term" value="F:lyase activity"/>
    <property type="evidence" value="ECO:0007669"/>
    <property type="project" value="UniProtKB-KW"/>
</dbReference>
<dbReference type="Proteomes" id="UP000275456">
    <property type="component" value="Unassembled WGS sequence"/>
</dbReference>
<comment type="caution">
    <text evidence="1">The sequence shown here is derived from an EMBL/GenBank/DDBJ whole genome shotgun (WGS) entry which is preliminary data.</text>
</comment>
<dbReference type="Gene3D" id="2.60.120.200">
    <property type="match status" value="1"/>
</dbReference>
<dbReference type="PROSITE" id="PS51318">
    <property type="entry name" value="TAT"/>
    <property type="match status" value="1"/>
</dbReference>
<dbReference type="InterPro" id="IPR025975">
    <property type="entry name" value="Polysacc_lyase"/>
</dbReference>
<keyword evidence="2" id="KW-1185">Reference proteome</keyword>
<gene>
    <name evidence="1" type="ORF">EDD26_1623</name>
</gene>
<dbReference type="Pfam" id="PF14099">
    <property type="entry name" value="Polysacc_lyase"/>
    <property type="match status" value="1"/>
</dbReference>
<keyword evidence="1" id="KW-0456">Lyase</keyword>
<dbReference type="OrthoDB" id="7294637at2"/>